<name>A0ABD2WUY0_9HYME</name>
<gene>
    <name evidence="2" type="ORF">TKK_009727</name>
</gene>
<proteinExistence type="predicted"/>
<protein>
    <recommendedName>
        <fullName evidence="1">C2H2-type domain-containing protein</fullName>
    </recommendedName>
</protein>
<dbReference type="AlphaFoldDB" id="A0ABD2WUY0"/>
<evidence type="ECO:0000259" key="1">
    <source>
        <dbReference type="SMART" id="SM00355"/>
    </source>
</evidence>
<feature type="domain" description="C2H2-type" evidence="1">
    <location>
        <begin position="51"/>
        <end position="72"/>
    </location>
</feature>
<reference evidence="2 3" key="1">
    <citation type="journal article" date="2024" name="bioRxiv">
        <title>A reference genome for Trichogramma kaykai: A tiny desert-dwelling parasitoid wasp with competing sex-ratio distorters.</title>
        <authorList>
            <person name="Culotta J."/>
            <person name="Lindsey A.R."/>
        </authorList>
    </citation>
    <scope>NUCLEOTIDE SEQUENCE [LARGE SCALE GENOMIC DNA]</scope>
    <source>
        <strain evidence="2 3">KSX58</strain>
    </source>
</reference>
<dbReference type="SMART" id="SM00355">
    <property type="entry name" value="ZnF_C2H2"/>
    <property type="match status" value="2"/>
</dbReference>
<feature type="domain" description="C2H2-type" evidence="1">
    <location>
        <begin position="78"/>
        <end position="101"/>
    </location>
</feature>
<dbReference type="InterPro" id="IPR013087">
    <property type="entry name" value="Znf_C2H2_type"/>
</dbReference>
<evidence type="ECO:0000313" key="2">
    <source>
        <dbReference type="EMBL" id="KAL3396312.1"/>
    </source>
</evidence>
<comment type="caution">
    <text evidence="2">The sequence shown here is derived from an EMBL/GenBank/DDBJ whole genome shotgun (WGS) entry which is preliminary data.</text>
</comment>
<evidence type="ECO:0000313" key="3">
    <source>
        <dbReference type="Proteomes" id="UP001627154"/>
    </source>
</evidence>
<accession>A0ABD2WUY0</accession>
<dbReference type="Proteomes" id="UP001627154">
    <property type="component" value="Unassembled WGS sequence"/>
</dbReference>
<dbReference type="Gene3D" id="3.30.160.60">
    <property type="entry name" value="Classic Zinc Finger"/>
    <property type="match status" value="1"/>
</dbReference>
<dbReference type="EMBL" id="JBJJXI010000072">
    <property type="protein sequence ID" value="KAL3396312.1"/>
    <property type="molecule type" value="Genomic_DNA"/>
</dbReference>
<organism evidence="2 3">
    <name type="scientific">Trichogramma kaykai</name>
    <dbReference type="NCBI Taxonomy" id="54128"/>
    <lineage>
        <taxon>Eukaryota</taxon>
        <taxon>Metazoa</taxon>
        <taxon>Ecdysozoa</taxon>
        <taxon>Arthropoda</taxon>
        <taxon>Hexapoda</taxon>
        <taxon>Insecta</taxon>
        <taxon>Pterygota</taxon>
        <taxon>Neoptera</taxon>
        <taxon>Endopterygota</taxon>
        <taxon>Hymenoptera</taxon>
        <taxon>Apocrita</taxon>
        <taxon>Proctotrupomorpha</taxon>
        <taxon>Chalcidoidea</taxon>
        <taxon>Trichogrammatidae</taxon>
        <taxon>Trichogramma</taxon>
    </lineage>
</organism>
<keyword evidence="3" id="KW-1185">Reference proteome</keyword>
<sequence length="134" mass="15420">MPCLITEARSLALNPNRTYYPGQMSLLNTKNGIPAGIRPENYQPYTRPRNFKCITCEASFSIQKELNYHIRHNCGRCHQCGVCFTTYRSLQTAKVHFKKRHPDVQEMRIFSLPASLNLELNKMNIARGVKLDSC</sequence>